<protein>
    <submittedName>
        <fullName evidence="4">PPE-repeat protein</fullName>
    </submittedName>
</protein>
<dbReference type="Gene3D" id="1.20.1260.20">
    <property type="entry name" value="PPE superfamily"/>
    <property type="match status" value="1"/>
</dbReference>
<dbReference type="Proteomes" id="UP000199497">
    <property type="component" value="Unassembled WGS sequence"/>
</dbReference>
<dbReference type="InterPro" id="IPR000030">
    <property type="entry name" value="PPE_dom"/>
</dbReference>
<feature type="compositionally biased region" description="Gly residues" evidence="2">
    <location>
        <begin position="301"/>
        <end position="386"/>
    </location>
</feature>
<feature type="compositionally biased region" description="Gly residues" evidence="2">
    <location>
        <begin position="396"/>
        <end position="408"/>
    </location>
</feature>
<feature type="compositionally biased region" description="Gly residues" evidence="2">
    <location>
        <begin position="226"/>
        <end position="239"/>
    </location>
</feature>
<evidence type="ECO:0000256" key="2">
    <source>
        <dbReference type="SAM" id="MobiDB-lite"/>
    </source>
</evidence>
<keyword evidence="5" id="KW-1185">Reference proteome</keyword>
<feature type="compositionally biased region" description="Basic and acidic residues" evidence="2">
    <location>
        <begin position="162"/>
        <end position="177"/>
    </location>
</feature>
<dbReference type="EMBL" id="FNJR01000011">
    <property type="protein sequence ID" value="SDP88333.1"/>
    <property type="molecule type" value="Genomic_DNA"/>
</dbReference>
<feature type="compositionally biased region" description="Polar residues" evidence="2">
    <location>
        <begin position="200"/>
        <end position="216"/>
    </location>
</feature>
<feature type="domain" description="PPE" evidence="3">
    <location>
        <begin position="41"/>
        <end position="191"/>
    </location>
</feature>
<dbReference type="OrthoDB" id="3700732at2"/>
<dbReference type="PRINTS" id="PR01228">
    <property type="entry name" value="EGGSHELL"/>
</dbReference>
<dbReference type="RefSeq" id="WP_092603612.1">
    <property type="nucleotide sequence ID" value="NZ_FNJR01000011.1"/>
</dbReference>
<comment type="similarity">
    <text evidence="1">Belongs to the mycobacterial PPE family.</text>
</comment>
<dbReference type="InterPro" id="IPR038332">
    <property type="entry name" value="PPE_sf"/>
</dbReference>
<feature type="compositionally biased region" description="Low complexity" evidence="2">
    <location>
        <begin position="277"/>
        <end position="300"/>
    </location>
</feature>
<accession>A0A1H0WCP7</accession>
<proteinExistence type="inferred from homology"/>
<evidence type="ECO:0000259" key="3">
    <source>
        <dbReference type="Pfam" id="PF00823"/>
    </source>
</evidence>
<dbReference type="AlphaFoldDB" id="A0A1H0WCP7"/>
<evidence type="ECO:0000256" key="1">
    <source>
        <dbReference type="ARBA" id="ARBA00010652"/>
    </source>
</evidence>
<feature type="region of interest" description="Disordered" evidence="2">
    <location>
        <begin position="162"/>
        <end position="461"/>
    </location>
</feature>
<feature type="compositionally biased region" description="Gly residues" evidence="2">
    <location>
        <begin position="252"/>
        <end position="276"/>
    </location>
</feature>
<feature type="compositionally biased region" description="Low complexity" evidence="2">
    <location>
        <begin position="240"/>
        <end position="251"/>
    </location>
</feature>
<sequence length="461" mass="44678">MVFVTGAVVVGGYLLTRESDSHEAGETARRVGFHHQQKYQEIHGGSGTGTMSESVDLWRRSIAGDFEEVEGLLDDAARQAGVAWEGKAAEAHGDSLGPLSQFVRDANEVSQRVGGSTEDQVNNFARVRDTMPEPKKVTATDNWLEKGGAALFGTETDLQRQEQEAAERAREAKRVYDDYQADSSATTASLPRYPDAPKLNVSSGSENGSGQGRTTVDMSGTDPDGSGSGGLAGGGGSAGSGYPDYSSSGVAAGSGSGAGNSAGDGGSPSGTGGSGAGDSYSPSGSESAWSPSSGGSAPVPGAGGSGVSGGAGGSGTGSGGGFGAVGGIGAGSGSGGSRSGGYGSGGRGAGGYRGGYGSGGYGSGGPGSGSGSGQTPGGRSGVGAGPGARTPSSTGGAVGGSGTAGGRGAMPMGGARGAGNGEEDEEHENKYTVPTDEAWEGLDLPRTAPPVIGADLEPPRD</sequence>
<dbReference type="Pfam" id="PF00823">
    <property type="entry name" value="PPE"/>
    <property type="match status" value="1"/>
</dbReference>
<dbReference type="SUPFAM" id="SSF140459">
    <property type="entry name" value="PE/PPE dimer-like"/>
    <property type="match status" value="1"/>
</dbReference>
<evidence type="ECO:0000313" key="5">
    <source>
        <dbReference type="Proteomes" id="UP000199497"/>
    </source>
</evidence>
<dbReference type="STRING" id="405564.SAMN04487905_111186"/>
<organism evidence="4 5">
    <name type="scientific">Actinopolyspora xinjiangensis</name>
    <dbReference type="NCBI Taxonomy" id="405564"/>
    <lineage>
        <taxon>Bacteria</taxon>
        <taxon>Bacillati</taxon>
        <taxon>Actinomycetota</taxon>
        <taxon>Actinomycetes</taxon>
        <taxon>Actinopolysporales</taxon>
        <taxon>Actinopolysporaceae</taxon>
        <taxon>Actinopolyspora</taxon>
    </lineage>
</organism>
<name>A0A1H0WCP7_9ACTN</name>
<reference evidence="5" key="1">
    <citation type="submission" date="2016-10" db="EMBL/GenBank/DDBJ databases">
        <authorList>
            <person name="Varghese N."/>
            <person name="Submissions S."/>
        </authorList>
    </citation>
    <scope>NUCLEOTIDE SEQUENCE [LARGE SCALE GENOMIC DNA]</scope>
    <source>
        <strain evidence="5">DSM 46732</strain>
    </source>
</reference>
<evidence type="ECO:0000313" key="4">
    <source>
        <dbReference type="EMBL" id="SDP88333.1"/>
    </source>
</evidence>
<gene>
    <name evidence="4" type="ORF">SAMN04487905_111186</name>
</gene>